<reference evidence="1 2" key="1">
    <citation type="submission" date="2019-01" db="EMBL/GenBank/DDBJ databases">
        <authorList>
            <person name="Correa-Alfonzo M.C."/>
            <person name="Gonzalez-Espada L.V."/>
            <person name="Jaramillo-Canas A.J."/>
            <person name="Delgado-Cruz A.S."/>
            <person name="Delgado-Hernandez N.A."/>
            <person name="Diaz-Garcia L."/>
            <person name="Fernandez-Martinez M."/>
            <person name="Vazquez E."/>
            <person name="Rubin M.R."/>
            <person name="Garlena R.A."/>
            <person name="Russell D.A."/>
            <person name="Pope W.H."/>
            <person name="Jacobs-Sera D."/>
            <person name="Hatfull G.F."/>
        </authorList>
    </citation>
    <scope>NUCLEOTIDE SEQUENCE [LARGE SCALE GENOMIC DNA]</scope>
</reference>
<proteinExistence type="predicted"/>
<dbReference type="EMBL" id="MK433264">
    <property type="protein sequence ID" value="QAY16810.1"/>
    <property type="molecule type" value="Genomic_DNA"/>
</dbReference>
<organism evidence="1 2">
    <name type="scientific">Gordonia phage Tiamoceli</name>
    <dbReference type="NCBI Taxonomy" id="2510508"/>
    <lineage>
        <taxon>Viruses</taxon>
        <taxon>Duplodnaviria</taxon>
        <taxon>Heunggongvirae</taxon>
        <taxon>Uroviricota</taxon>
        <taxon>Caudoviricetes</taxon>
        <taxon>Stackebrandtviridae</taxon>
        <taxon>Schenleyvirinae</taxon>
        <taxon>Dexdertvirus</taxon>
        <taxon>Dexdertvirus tiamoceli</taxon>
    </lineage>
</organism>
<dbReference type="KEGG" id="vg:63026023"/>
<keyword evidence="2" id="KW-1185">Reference proteome</keyword>
<accession>A0A411CSH9</accession>
<evidence type="ECO:0000313" key="2">
    <source>
        <dbReference type="Proteomes" id="UP000289665"/>
    </source>
</evidence>
<dbReference type="GeneID" id="63026023"/>
<dbReference type="RefSeq" id="YP_010001528.1">
    <property type="nucleotide sequence ID" value="NC_053211.1"/>
</dbReference>
<name>A0A411CSH9_9CAUD</name>
<sequence>MTEPTRRNYPRHAYGPVHGCEARTLDGGNLGGIVQFQAATLPGVAESTPLGFDVQITGKLTQIGHSEDSTTIAVQLNDEGAAFMFVIAPTEPVAFLGEQAADDEAPVVITGSAGSGDEVKAAKPYRVT</sequence>
<evidence type="ECO:0000313" key="1">
    <source>
        <dbReference type="EMBL" id="QAY16810.1"/>
    </source>
</evidence>
<dbReference type="Proteomes" id="UP000289665">
    <property type="component" value="Segment"/>
</dbReference>
<protein>
    <submittedName>
        <fullName evidence="1">Uncharacterized protein</fullName>
    </submittedName>
</protein>
<gene>
    <name evidence="1" type="primary">66</name>
    <name evidence="1" type="ORF">SEA_TIAMOCELI_66</name>
</gene>